<dbReference type="AlphaFoldDB" id="A0ABD0LFH2"/>
<organism evidence="1 2">
    <name type="scientific">Batillaria attramentaria</name>
    <dbReference type="NCBI Taxonomy" id="370345"/>
    <lineage>
        <taxon>Eukaryota</taxon>
        <taxon>Metazoa</taxon>
        <taxon>Spiralia</taxon>
        <taxon>Lophotrochozoa</taxon>
        <taxon>Mollusca</taxon>
        <taxon>Gastropoda</taxon>
        <taxon>Caenogastropoda</taxon>
        <taxon>Sorbeoconcha</taxon>
        <taxon>Cerithioidea</taxon>
        <taxon>Batillariidae</taxon>
        <taxon>Batillaria</taxon>
    </lineage>
</organism>
<comment type="caution">
    <text evidence="1">The sequence shown here is derived from an EMBL/GenBank/DDBJ whole genome shotgun (WGS) entry which is preliminary data.</text>
</comment>
<dbReference type="Proteomes" id="UP001519460">
    <property type="component" value="Unassembled WGS sequence"/>
</dbReference>
<feature type="non-terminal residue" evidence="1">
    <location>
        <position position="50"/>
    </location>
</feature>
<sequence>MMRISAEAVSVPQADVTEQFTMPSFVLSQFQIKVSFIQSQLPPPKASFKS</sequence>
<protein>
    <submittedName>
        <fullName evidence="1">Uncharacterized protein</fullName>
    </submittedName>
</protein>
<proteinExistence type="predicted"/>
<evidence type="ECO:0000313" key="1">
    <source>
        <dbReference type="EMBL" id="KAK7497739.1"/>
    </source>
</evidence>
<name>A0ABD0LFH2_9CAEN</name>
<accession>A0ABD0LFH2</accession>
<keyword evidence="2" id="KW-1185">Reference proteome</keyword>
<reference evidence="1 2" key="1">
    <citation type="journal article" date="2023" name="Sci. Data">
        <title>Genome assembly of the Korean intertidal mud-creeper Batillaria attramentaria.</title>
        <authorList>
            <person name="Patra A.K."/>
            <person name="Ho P.T."/>
            <person name="Jun S."/>
            <person name="Lee S.J."/>
            <person name="Kim Y."/>
            <person name="Won Y.J."/>
        </authorList>
    </citation>
    <scope>NUCLEOTIDE SEQUENCE [LARGE SCALE GENOMIC DNA]</scope>
    <source>
        <strain evidence="1">Wonlab-2016</strain>
    </source>
</reference>
<gene>
    <name evidence="1" type="ORF">BaRGS_00011134</name>
</gene>
<evidence type="ECO:0000313" key="2">
    <source>
        <dbReference type="Proteomes" id="UP001519460"/>
    </source>
</evidence>
<dbReference type="EMBL" id="JACVVK020000056">
    <property type="protein sequence ID" value="KAK7497739.1"/>
    <property type="molecule type" value="Genomic_DNA"/>
</dbReference>